<dbReference type="NCBIfam" id="NF033611">
    <property type="entry name" value="SAVED"/>
    <property type="match status" value="1"/>
</dbReference>
<evidence type="ECO:0000313" key="2">
    <source>
        <dbReference type="EMBL" id="KKW91367.1"/>
    </source>
</evidence>
<accession>A0A0M3AMJ4</accession>
<dbReference type="STRING" id="56193.YP76_14885"/>
<dbReference type="Pfam" id="PF18145">
    <property type="entry name" value="SAVED"/>
    <property type="match status" value="1"/>
</dbReference>
<dbReference type="Proteomes" id="UP000033874">
    <property type="component" value="Unassembled WGS sequence"/>
</dbReference>
<reference evidence="2 3" key="1">
    <citation type="submission" date="2015-04" db="EMBL/GenBank/DDBJ databases">
        <title>Genome sequence of aromatic hydrocarbons-degrading Sphingobium chungbukense DJ77.</title>
        <authorList>
            <person name="Kim Y.-C."/>
            <person name="Chae J.-C."/>
        </authorList>
    </citation>
    <scope>NUCLEOTIDE SEQUENCE [LARGE SCALE GENOMIC DNA]</scope>
    <source>
        <strain evidence="2 3">DJ77</strain>
    </source>
</reference>
<evidence type="ECO:0000259" key="1">
    <source>
        <dbReference type="Pfam" id="PF18145"/>
    </source>
</evidence>
<dbReference type="PATRIC" id="fig|56193.3.peg.3113"/>
<keyword evidence="3" id="KW-1185">Reference proteome</keyword>
<gene>
    <name evidence="2" type="ORF">YP76_14885</name>
</gene>
<dbReference type="RefSeq" id="WP_046764881.1">
    <property type="nucleotide sequence ID" value="NZ_LBIC01000007.1"/>
</dbReference>
<dbReference type="EMBL" id="LBIC01000007">
    <property type="protein sequence ID" value="KKW91367.1"/>
    <property type="molecule type" value="Genomic_DNA"/>
</dbReference>
<protein>
    <recommendedName>
        <fullName evidence="1">SMODS-associated and fused to various effectors domain-containing protein</fullName>
    </recommendedName>
</protein>
<comment type="caution">
    <text evidence="2">The sequence shown here is derived from an EMBL/GenBank/DDBJ whole genome shotgun (WGS) entry which is preliminary data.</text>
</comment>
<dbReference type="InterPro" id="IPR040836">
    <property type="entry name" value="SAVED"/>
</dbReference>
<feature type="domain" description="SMODS-associated and fused to various effectors" evidence="1">
    <location>
        <begin position="292"/>
        <end position="471"/>
    </location>
</feature>
<organism evidence="2 3">
    <name type="scientific">Sphingobium chungbukense</name>
    <dbReference type="NCBI Taxonomy" id="56193"/>
    <lineage>
        <taxon>Bacteria</taxon>
        <taxon>Pseudomonadati</taxon>
        <taxon>Pseudomonadota</taxon>
        <taxon>Alphaproteobacteria</taxon>
        <taxon>Sphingomonadales</taxon>
        <taxon>Sphingomonadaceae</taxon>
        <taxon>Sphingobium</taxon>
    </lineage>
</organism>
<evidence type="ECO:0000313" key="3">
    <source>
        <dbReference type="Proteomes" id="UP000033874"/>
    </source>
</evidence>
<dbReference type="AlphaFoldDB" id="A0A0M3AMJ4"/>
<name>A0A0M3AMJ4_9SPHN</name>
<sequence length="473" mass="51373">MSDKPPAPALTDARGMGGVIAQGGFDYQLWDGLARLPAWLANPAFEEIIFEGLEDLEARFFAPQSPRHRLLERYQAKAGALSPGEIRDVLKTFHGFEERFPNATRIHALVTPRLPPTLAWLARDPLRVRRARPFYAPFADIMAASDAALRHSLVETYGLELGEFVASAVEVSERSLPDAATALATFGAALDQAFPALEAPSRKVADTFEVLSSLARHSLGTPLGRSDLRRAMEQTLGKPLPLGQVCALHIRSDRNEADETALELDASQFSGGDAGFPPPDIWAEQLLGPLDRTARWLRAHTMSRVALSGSYRLSTALAVGWSLRSAHGFELEIQTRAGSWWTDDRPTTGEPAPPWRIHQPSRLEGDALIVTVGVLRDPSADLEASAGIAAEAVLGLHLPEAIASGRAAQASVSLVKRTVDMAVARLGARQIRLYLAGPAAFAVALGHRWNAMPPTQLHEYVTSERHYEPTALL</sequence>
<proteinExistence type="predicted"/>